<dbReference type="Pfam" id="PF04290">
    <property type="entry name" value="DctQ"/>
    <property type="match status" value="1"/>
</dbReference>
<keyword evidence="12" id="KW-1185">Reference proteome</keyword>
<name>A0A918CZV4_9BACI</name>
<reference evidence="11" key="1">
    <citation type="journal article" date="2014" name="Int. J. Syst. Evol. Microbiol.">
        <title>Complete genome sequence of Corynebacterium casei LMG S-19264T (=DSM 44701T), isolated from a smear-ripened cheese.</title>
        <authorList>
            <consortium name="US DOE Joint Genome Institute (JGI-PGF)"/>
            <person name="Walter F."/>
            <person name="Albersmeier A."/>
            <person name="Kalinowski J."/>
            <person name="Ruckert C."/>
        </authorList>
    </citation>
    <scope>NUCLEOTIDE SEQUENCE</scope>
    <source>
        <strain evidence="11">JCM 17251</strain>
    </source>
</reference>
<dbReference type="RefSeq" id="WP_188856140.1">
    <property type="nucleotide sequence ID" value="NZ_BMOS01000004.1"/>
</dbReference>
<feature type="transmembrane region" description="Helical" evidence="9">
    <location>
        <begin position="44"/>
        <end position="63"/>
    </location>
</feature>
<gene>
    <name evidence="11" type="ORF">GCM10007971_08220</name>
</gene>
<dbReference type="AlphaFoldDB" id="A0A918CZV4"/>
<keyword evidence="6 9" id="KW-1133">Transmembrane helix</keyword>
<dbReference type="GO" id="GO:0015740">
    <property type="term" value="P:C4-dicarboxylate transport"/>
    <property type="evidence" value="ECO:0007669"/>
    <property type="project" value="TreeGrafter"/>
</dbReference>
<evidence type="ECO:0000256" key="6">
    <source>
        <dbReference type="ARBA" id="ARBA00022989"/>
    </source>
</evidence>
<reference evidence="11" key="2">
    <citation type="submission" date="2020-09" db="EMBL/GenBank/DDBJ databases">
        <authorList>
            <person name="Sun Q."/>
            <person name="Ohkuma M."/>
        </authorList>
    </citation>
    <scope>NUCLEOTIDE SEQUENCE</scope>
    <source>
        <strain evidence="11">JCM 17251</strain>
    </source>
</reference>
<evidence type="ECO:0000256" key="8">
    <source>
        <dbReference type="ARBA" id="ARBA00038436"/>
    </source>
</evidence>
<accession>A0A918CZV4</accession>
<evidence type="ECO:0000313" key="12">
    <source>
        <dbReference type="Proteomes" id="UP000624041"/>
    </source>
</evidence>
<dbReference type="GO" id="GO:0005886">
    <property type="term" value="C:plasma membrane"/>
    <property type="evidence" value="ECO:0007669"/>
    <property type="project" value="UniProtKB-SubCell"/>
</dbReference>
<comment type="subcellular location">
    <subcellularLocation>
        <location evidence="1">Cell inner membrane</location>
        <topology evidence="1">Multi-pass membrane protein</topology>
    </subcellularLocation>
</comment>
<dbReference type="InterPro" id="IPR055348">
    <property type="entry name" value="DctQ"/>
</dbReference>
<dbReference type="Proteomes" id="UP000624041">
    <property type="component" value="Unassembled WGS sequence"/>
</dbReference>
<comment type="similarity">
    <text evidence="8">Belongs to the TRAP transporter small permease family.</text>
</comment>
<feature type="transmembrane region" description="Helical" evidence="9">
    <location>
        <begin position="12"/>
        <end position="32"/>
    </location>
</feature>
<evidence type="ECO:0000256" key="7">
    <source>
        <dbReference type="ARBA" id="ARBA00023136"/>
    </source>
</evidence>
<sequence>MKVKEIIAKILVYLCVVAITGLTVIVFLQVLTRMVSISFPGADELARLLVVWLTFFGSSLAIYEKMHLAVTFFVKRARPTIQKMIHFSVHLLTILFFGILAYYGFGLTMGAMSTTSSTLQLPMGLFYLAIPLSSLFSIYFIVTDIFRSTGEGEPTV</sequence>
<organism evidence="11 12">
    <name type="scientific">Oceanobacillus indicireducens</name>
    <dbReference type="NCBI Taxonomy" id="1004261"/>
    <lineage>
        <taxon>Bacteria</taxon>
        <taxon>Bacillati</taxon>
        <taxon>Bacillota</taxon>
        <taxon>Bacilli</taxon>
        <taxon>Bacillales</taxon>
        <taxon>Bacillaceae</taxon>
        <taxon>Oceanobacillus</taxon>
    </lineage>
</organism>
<evidence type="ECO:0000313" key="11">
    <source>
        <dbReference type="EMBL" id="GGN52528.1"/>
    </source>
</evidence>
<dbReference type="PANTHER" id="PTHR35011">
    <property type="entry name" value="2,3-DIKETO-L-GULONATE TRAP TRANSPORTER SMALL PERMEASE PROTEIN YIAM"/>
    <property type="match status" value="1"/>
</dbReference>
<feature type="domain" description="Tripartite ATP-independent periplasmic transporters DctQ component" evidence="10">
    <location>
        <begin position="22"/>
        <end position="148"/>
    </location>
</feature>
<evidence type="ECO:0000256" key="3">
    <source>
        <dbReference type="ARBA" id="ARBA00022475"/>
    </source>
</evidence>
<protein>
    <recommendedName>
        <fullName evidence="10">Tripartite ATP-independent periplasmic transporters DctQ component domain-containing protein</fullName>
    </recommendedName>
</protein>
<dbReference type="EMBL" id="BMOS01000004">
    <property type="protein sequence ID" value="GGN52528.1"/>
    <property type="molecule type" value="Genomic_DNA"/>
</dbReference>
<evidence type="ECO:0000256" key="5">
    <source>
        <dbReference type="ARBA" id="ARBA00022692"/>
    </source>
</evidence>
<keyword evidence="4" id="KW-0997">Cell inner membrane</keyword>
<keyword evidence="7 9" id="KW-0472">Membrane</keyword>
<evidence type="ECO:0000259" key="10">
    <source>
        <dbReference type="Pfam" id="PF04290"/>
    </source>
</evidence>
<evidence type="ECO:0000256" key="4">
    <source>
        <dbReference type="ARBA" id="ARBA00022519"/>
    </source>
</evidence>
<comment type="caution">
    <text evidence="11">The sequence shown here is derived from an EMBL/GenBank/DDBJ whole genome shotgun (WGS) entry which is preliminary data.</text>
</comment>
<feature type="transmembrane region" description="Helical" evidence="9">
    <location>
        <begin position="125"/>
        <end position="142"/>
    </location>
</feature>
<dbReference type="InterPro" id="IPR007387">
    <property type="entry name" value="TRAP_DctQ"/>
</dbReference>
<proteinExistence type="inferred from homology"/>
<keyword evidence="3" id="KW-1003">Cell membrane</keyword>
<evidence type="ECO:0000256" key="2">
    <source>
        <dbReference type="ARBA" id="ARBA00022448"/>
    </source>
</evidence>
<evidence type="ECO:0000256" key="9">
    <source>
        <dbReference type="SAM" id="Phobius"/>
    </source>
</evidence>
<keyword evidence="2" id="KW-0813">Transport</keyword>
<evidence type="ECO:0000256" key="1">
    <source>
        <dbReference type="ARBA" id="ARBA00004429"/>
    </source>
</evidence>
<feature type="transmembrane region" description="Helical" evidence="9">
    <location>
        <begin position="84"/>
        <end position="105"/>
    </location>
</feature>
<dbReference type="PANTHER" id="PTHR35011:SF2">
    <property type="entry name" value="2,3-DIKETO-L-GULONATE TRAP TRANSPORTER SMALL PERMEASE PROTEIN YIAM"/>
    <property type="match status" value="1"/>
</dbReference>
<keyword evidence="5 9" id="KW-0812">Transmembrane</keyword>
<dbReference type="GO" id="GO:0022857">
    <property type="term" value="F:transmembrane transporter activity"/>
    <property type="evidence" value="ECO:0007669"/>
    <property type="project" value="TreeGrafter"/>
</dbReference>